<feature type="compositionally biased region" description="Basic and acidic residues" evidence="1">
    <location>
        <begin position="73"/>
        <end position="84"/>
    </location>
</feature>
<protein>
    <recommendedName>
        <fullName evidence="2">Transposase MuDR plant domain-containing protein</fullName>
    </recommendedName>
</protein>
<organism evidence="3 4">
    <name type="scientific">Thalictrum thalictroides</name>
    <name type="common">Rue-anemone</name>
    <name type="synonym">Anemone thalictroides</name>
    <dbReference type="NCBI Taxonomy" id="46969"/>
    <lineage>
        <taxon>Eukaryota</taxon>
        <taxon>Viridiplantae</taxon>
        <taxon>Streptophyta</taxon>
        <taxon>Embryophyta</taxon>
        <taxon>Tracheophyta</taxon>
        <taxon>Spermatophyta</taxon>
        <taxon>Magnoliopsida</taxon>
        <taxon>Ranunculales</taxon>
        <taxon>Ranunculaceae</taxon>
        <taxon>Thalictroideae</taxon>
        <taxon>Thalictrum</taxon>
    </lineage>
</organism>
<proteinExistence type="predicted"/>
<evidence type="ECO:0000259" key="2">
    <source>
        <dbReference type="Pfam" id="PF03108"/>
    </source>
</evidence>
<keyword evidence="4" id="KW-1185">Reference proteome</keyword>
<feature type="non-terminal residue" evidence="3">
    <location>
        <position position="189"/>
    </location>
</feature>
<sequence length="189" mass="21912">MIVDYILQPLRDPNLKQTQVEVVENTEQLGDLSVEKGDLGAEKDFIAEENDVNYEEEVKHCELENDVRVDEEVDEHCEPENDVRVDEEEQGVADESRKTSVHQDVDITNIGDVITPEWDRNFLNDTARIEEDVQSNDDGKVLQLWVGQRWEDIKSCMDHLREYAIERKFAIILPKNNSDKIKTVCKNLN</sequence>
<evidence type="ECO:0000313" key="4">
    <source>
        <dbReference type="Proteomes" id="UP000554482"/>
    </source>
</evidence>
<feature type="domain" description="Transposase MuDR plant" evidence="2">
    <location>
        <begin position="143"/>
        <end position="186"/>
    </location>
</feature>
<name>A0A7J6WHB6_THATH</name>
<reference evidence="3 4" key="1">
    <citation type="submission" date="2020-06" db="EMBL/GenBank/DDBJ databases">
        <title>Transcriptomic and genomic resources for Thalictrum thalictroides and T. hernandezii: Facilitating candidate gene discovery in an emerging model plant lineage.</title>
        <authorList>
            <person name="Arias T."/>
            <person name="Riano-Pachon D.M."/>
            <person name="Di Stilio V.S."/>
        </authorList>
    </citation>
    <scope>NUCLEOTIDE SEQUENCE [LARGE SCALE GENOMIC DNA]</scope>
    <source>
        <strain evidence="4">cv. WT478/WT964</strain>
        <tissue evidence="3">Leaves</tissue>
    </source>
</reference>
<evidence type="ECO:0000313" key="3">
    <source>
        <dbReference type="EMBL" id="KAF5196030.1"/>
    </source>
</evidence>
<gene>
    <name evidence="3" type="ORF">FRX31_014383</name>
</gene>
<dbReference type="Pfam" id="PF03108">
    <property type="entry name" value="DBD_Tnp_Mut"/>
    <property type="match status" value="1"/>
</dbReference>
<comment type="caution">
    <text evidence="3">The sequence shown here is derived from an EMBL/GenBank/DDBJ whole genome shotgun (WGS) entry which is preliminary data.</text>
</comment>
<accession>A0A7J6WHB6</accession>
<feature type="region of interest" description="Disordered" evidence="1">
    <location>
        <begin position="73"/>
        <end position="99"/>
    </location>
</feature>
<evidence type="ECO:0000256" key="1">
    <source>
        <dbReference type="SAM" id="MobiDB-lite"/>
    </source>
</evidence>
<dbReference type="AlphaFoldDB" id="A0A7J6WHB6"/>
<dbReference type="Proteomes" id="UP000554482">
    <property type="component" value="Unassembled WGS sequence"/>
</dbReference>
<dbReference type="EMBL" id="JABWDY010016539">
    <property type="protein sequence ID" value="KAF5196030.1"/>
    <property type="molecule type" value="Genomic_DNA"/>
</dbReference>
<dbReference type="InterPro" id="IPR004332">
    <property type="entry name" value="Transposase_MuDR"/>
</dbReference>